<reference evidence="2 3" key="1">
    <citation type="journal article" date="2006" name="Science">
        <title>The genome of black cottonwood, Populus trichocarpa (Torr. &amp; Gray).</title>
        <authorList>
            <person name="Tuskan G.A."/>
            <person name="Difazio S."/>
            <person name="Jansson S."/>
            <person name="Bohlmann J."/>
            <person name="Grigoriev I."/>
            <person name="Hellsten U."/>
            <person name="Putnam N."/>
            <person name="Ralph S."/>
            <person name="Rombauts S."/>
            <person name="Salamov A."/>
            <person name="Schein J."/>
            <person name="Sterck L."/>
            <person name="Aerts A."/>
            <person name="Bhalerao R.R."/>
            <person name="Bhalerao R.P."/>
            <person name="Blaudez D."/>
            <person name="Boerjan W."/>
            <person name="Brun A."/>
            <person name="Brunner A."/>
            <person name="Busov V."/>
            <person name="Campbell M."/>
            <person name="Carlson J."/>
            <person name="Chalot M."/>
            <person name="Chapman J."/>
            <person name="Chen G.L."/>
            <person name="Cooper D."/>
            <person name="Coutinho P.M."/>
            <person name="Couturier J."/>
            <person name="Covert S."/>
            <person name="Cronk Q."/>
            <person name="Cunningham R."/>
            <person name="Davis J."/>
            <person name="Degroeve S."/>
            <person name="Dejardin A."/>
            <person name="Depamphilis C."/>
            <person name="Detter J."/>
            <person name="Dirks B."/>
            <person name="Dubchak I."/>
            <person name="Duplessis S."/>
            <person name="Ehlting J."/>
            <person name="Ellis B."/>
            <person name="Gendler K."/>
            <person name="Goodstein D."/>
            <person name="Gribskov M."/>
            <person name="Grimwood J."/>
            <person name="Groover A."/>
            <person name="Gunter L."/>
            <person name="Hamberger B."/>
            <person name="Heinze B."/>
            <person name="Helariutta Y."/>
            <person name="Henrissat B."/>
            <person name="Holligan D."/>
            <person name="Holt R."/>
            <person name="Huang W."/>
            <person name="Islam-Faridi N."/>
            <person name="Jones S."/>
            <person name="Jones-Rhoades M."/>
            <person name="Jorgensen R."/>
            <person name="Joshi C."/>
            <person name="Kangasjarvi J."/>
            <person name="Karlsson J."/>
            <person name="Kelleher C."/>
            <person name="Kirkpatrick R."/>
            <person name="Kirst M."/>
            <person name="Kohler A."/>
            <person name="Kalluri U."/>
            <person name="Larimer F."/>
            <person name="Leebens-Mack J."/>
            <person name="Leple J.C."/>
            <person name="Locascio P."/>
            <person name="Lou Y."/>
            <person name="Lucas S."/>
            <person name="Martin F."/>
            <person name="Montanini B."/>
            <person name="Napoli C."/>
            <person name="Nelson D.R."/>
            <person name="Nelson C."/>
            <person name="Nieminen K."/>
            <person name="Nilsson O."/>
            <person name="Pereda V."/>
            <person name="Peter G."/>
            <person name="Philippe R."/>
            <person name="Pilate G."/>
            <person name="Poliakov A."/>
            <person name="Razumovskaya J."/>
            <person name="Richardson P."/>
            <person name="Rinaldi C."/>
            <person name="Ritland K."/>
            <person name="Rouze P."/>
            <person name="Ryaboy D."/>
            <person name="Schmutz J."/>
            <person name="Schrader J."/>
            <person name="Segerman B."/>
            <person name="Shin H."/>
            <person name="Siddiqui A."/>
            <person name="Sterky F."/>
            <person name="Terry A."/>
            <person name="Tsai C.J."/>
            <person name="Uberbacher E."/>
            <person name="Unneberg P."/>
            <person name="Vahala J."/>
            <person name="Wall K."/>
            <person name="Wessler S."/>
            <person name="Yang G."/>
            <person name="Yin T."/>
            <person name="Douglas C."/>
            <person name="Marra M."/>
            <person name="Sandberg G."/>
            <person name="Van de Peer Y."/>
            <person name="Rokhsar D."/>
        </authorList>
    </citation>
    <scope>NUCLEOTIDE SEQUENCE [LARGE SCALE GENOMIC DNA]</scope>
    <source>
        <strain evidence="3">cv. Nisqually</strain>
    </source>
</reference>
<proteinExistence type="predicted"/>
<accession>A0A3N7ESW3</accession>
<keyword evidence="3" id="KW-1185">Reference proteome</keyword>
<evidence type="ECO:0000313" key="3">
    <source>
        <dbReference type="Proteomes" id="UP000006729"/>
    </source>
</evidence>
<protein>
    <submittedName>
        <fullName evidence="2">Uncharacterized protein</fullName>
    </submittedName>
</protein>
<evidence type="ECO:0000256" key="1">
    <source>
        <dbReference type="SAM" id="MobiDB-lite"/>
    </source>
</evidence>
<dbReference type="InParanoid" id="A0A3N7ESW3"/>
<feature type="region of interest" description="Disordered" evidence="1">
    <location>
        <begin position="9"/>
        <end position="56"/>
    </location>
</feature>
<dbReference type="EMBL" id="CM009291">
    <property type="protein sequence ID" value="RQO87260.1"/>
    <property type="molecule type" value="Genomic_DNA"/>
</dbReference>
<sequence length="56" mass="6414">MAEVVKMAIDGEYESKPNGQDQPKKTLKRKRATLTPKQQQQLFNIRGEQKGAKIEE</sequence>
<gene>
    <name evidence="2" type="ORF">POPTR_002G210250</name>
</gene>
<evidence type="ECO:0000313" key="2">
    <source>
        <dbReference type="EMBL" id="RQO87260.1"/>
    </source>
</evidence>
<dbReference type="AlphaFoldDB" id="A0A3N7ESW3"/>
<organism evidence="2 3">
    <name type="scientific">Populus trichocarpa</name>
    <name type="common">Western balsam poplar</name>
    <name type="synonym">Populus balsamifera subsp. trichocarpa</name>
    <dbReference type="NCBI Taxonomy" id="3694"/>
    <lineage>
        <taxon>Eukaryota</taxon>
        <taxon>Viridiplantae</taxon>
        <taxon>Streptophyta</taxon>
        <taxon>Embryophyta</taxon>
        <taxon>Tracheophyta</taxon>
        <taxon>Spermatophyta</taxon>
        <taxon>Magnoliopsida</taxon>
        <taxon>eudicotyledons</taxon>
        <taxon>Gunneridae</taxon>
        <taxon>Pentapetalae</taxon>
        <taxon>rosids</taxon>
        <taxon>fabids</taxon>
        <taxon>Malpighiales</taxon>
        <taxon>Salicaceae</taxon>
        <taxon>Saliceae</taxon>
        <taxon>Populus</taxon>
    </lineage>
</organism>
<name>A0A3N7ESW3_POPTR</name>
<dbReference type="Proteomes" id="UP000006729">
    <property type="component" value="Chromosome 2"/>
</dbReference>
<feature type="compositionally biased region" description="Basic and acidic residues" evidence="1">
    <location>
        <begin position="47"/>
        <end position="56"/>
    </location>
</feature>